<name>A0AA37F688_9ACTN</name>
<dbReference type="EMBL" id="BMQD01000015">
    <property type="protein sequence ID" value="GGK82046.1"/>
    <property type="molecule type" value="Genomic_DNA"/>
</dbReference>
<accession>A0AA37F688</accession>
<dbReference type="FunFam" id="3.40.50.2000:FF:000009">
    <property type="entry name" value="Sterol 3-beta-glucosyltransferase UGT80A2"/>
    <property type="match status" value="1"/>
</dbReference>
<dbReference type="InterPro" id="IPR004276">
    <property type="entry name" value="GlycoTrans_28_N"/>
</dbReference>
<proteinExistence type="predicted"/>
<dbReference type="AlphaFoldDB" id="A0AA37F688"/>
<organism evidence="4 5">
    <name type="scientific">Planomonospora parontospora</name>
    <dbReference type="NCBI Taxonomy" id="58119"/>
    <lineage>
        <taxon>Bacteria</taxon>
        <taxon>Bacillati</taxon>
        <taxon>Actinomycetota</taxon>
        <taxon>Actinomycetes</taxon>
        <taxon>Streptosporangiales</taxon>
        <taxon>Streptosporangiaceae</taxon>
        <taxon>Planomonospora</taxon>
    </lineage>
</organism>
<dbReference type="PANTHER" id="PTHR48050">
    <property type="entry name" value="STEROL 3-BETA-GLUCOSYLTRANSFERASE"/>
    <property type="match status" value="1"/>
</dbReference>
<dbReference type="Pfam" id="PF06722">
    <property type="entry name" value="EryCIII-like_C"/>
    <property type="match status" value="1"/>
</dbReference>
<dbReference type="Pfam" id="PF03033">
    <property type="entry name" value="Glyco_transf_28"/>
    <property type="match status" value="1"/>
</dbReference>
<dbReference type="GO" id="GO:0033072">
    <property type="term" value="P:vancomycin biosynthetic process"/>
    <property type="evidence" value="ECO:0007669"/>
    <property type="project" value="UniProtKB-ARBA"/>
</dbReference>
<dbReference type="GO" id="GO:0008194">
    <property type="term" value="F:UDP-glycosyltransferase activity"/>
    <property type="evidence" value="ECO:0007669"/>
    <property type="project" value="InterPro"/>
</dbReference>
<reference evidence="4" key="1">
    <citation type="journal article" date="2014" name="Int. J. Syst. Evol. Microbiol.">
        <title>Complete genome sequence of Corynebacterium casei LMG S-19264T (=DSM 44701T), isolated from a smear-ripened cheese.</title>
        <authorList>
            <consortium name="US DOE Joint Genome Institute (JGI-PGF)"/>
            <person name="Walter F."/>
            <person name="Albersmeier A."/>
            <person name="Kalinowski J."/>
            <person name="Ruckert C."/>
        </authorList>
    </citation>
    <scope>NUCLEOTIDE SEQUENCE</scope>
    <source>
        <strain evidence="4">JCM 3093</strain>
    </source>
</reference>
<dbReference type="GO" id="GO:0005975">
    <property type="term" value="P:carbohydrate metabolic process"/>
    <property type="evidence" value="ECO:0007669"/>
    <property type="project" value="InterPro"/>
</dbReference>
<evidence type="ECO:0000256" key="1">
    <source>
        <dbReference type="SAM" id="MobiDB-lite"/>
    </source>
</evidence>
<dbReference type="InterPro" id="IPR010610">
    <property type="entry name" value="EryCIII-like_C"/>
</dbReference>
<feature type="compositionally biased region" description="Basic and acidic residues" evidence="1">
    <location>
        <begin position="23"/>
        <end position="37"/>
    </location>
</feature>
<dbReference type="SUPFAM" id="SSF53756">
    <property type="entry name" value="UDP-Glycosyltransferase/glycogen phosphorylase"/>
    <property type="match status" value="1"/>
</dbReference>
<dbReference type="Proteomes" id="UP000627984">
    <property type="component" value="Unassembled WGS sequence"/>
</dbReference>
<evidence type="ECO:0000259" key="2">
    <source>
        <dbReference type="Pfam" id="PF03033"/>
    </source>
</evidence>
<sequence>MGRTGARRTEADARAGSASDRAAAGRDRGPHVGRDRGLYSEGEFSMRVLLSAIGSRGDVQPVVALAVRLRALGQEARVCAPPDFGGWVEGLGIPFTPLGPELRPTGKADPAAPPPSPEQRRRMVEGTIAVQFETLPAAAEDCDVIVAGGYLLPAARSVAERMGIGYVFAGYCPIALPSPHHAPPPLPMQGDAAADGAADNRTLWERDARRWNDLFGAALNAVRASAGLAPVGDVRSHMLTDRPWLAADPALAPWPDPGDPGVVQTGAWILPDERPLPAELEAFLDAGEPPVYFGFGSIRAPRDLGRNMVRAARAAGRRAVVLRGWAGLEPPDDGPDCLSIGEVNQQALFRRVAAAVHHGGAGTTTAAARAGVPQVVVPQQFDQHYWAQRIGDLGAGTAHAPGAPTADSLAEALGRVLRPEVAARARSVAAAVRTDGAETAARLLADAGARSPS</sequence>
<gene>
    <name evidence="4" type="ORF">GCM10010126_46720</name>
</gene>
<feature type="domain" description="Glycosyltransferase family 28 N-terminal" evidence="2">
    <location>
        <begin position="48"/>
        <end position="113"/>
    </location>
</feature>
<feature type="domain" description="Erythromycin biosynthesis protein CIII-like C-terminal" evidence="3">
    <location>
        <begin position="343"/>
        <end position="427"/>
    </location>
</feature>
<dbReference type="InterPro" id="IPR002213">
    <property type="entry name" value="UDP_glucos_trans"/>
</dbReference>
<dbReference type="Gene3D" id="3.40.50.2000">
    <property type="entry name" value="Glycogen Phosphorylase B"/>
    <property type="match status" value="2"/>
</dbReference>
<feature type="region of interest" description="Disordered" evidence="1">
    <location>
        <begin position="99"/>
        <end position="120"/>
    </location>
</feature>
<dbReference type="InterPro" id="IPR050426">
    <property type="entry name" value="Glycosyltransferase_28"/>
</dbReference>
<reference evidence="4" key="2">
    <citation type="submission" date="2022-09" db="EMBL/GenBank/DDBJ databases">
        <authorList>
            <person name="Sun Q."/>
            <person name="Ohkuma M."/>
        </authorList>
    </citation>
    <scope>NUCLEOTIDE SEQUENCE</scope>
    <source>
        <strain evidence="4">JCM 3093</strain>
    </source>
</reference>
<comment type="caution">
    <text evidence="4">The sequence shown here is derived from an EMBL/GenBank/DDBJ whole genome shotgun (WGS) entry which is preliminary data.</text>
</comment>
<dbReference type="PANTHER" id="PTHR48050:SF13">
    <property type="entry name" value="STEROL 3-BETA-GLUCOSYLTRANSFERASE UGT80A2"/>
    <property type="match status" value="1"/>
</dbReference>
<keyword evidence="4" id="KW-0808">Transferase</keyword>
<evidence type="ECO:0000313" key="5">
    <source>
        <dbReference type="Proteomes" id="UP000627984"/>
    </source>
</evidence>
<dbReference type="GO" id="GO:0016758">
    <property type="term" value="F:hexosyltransferase activity"/>
    <property type="evidence" value="ECO:0007669"/>
    <property type="project" value="InterPro"/>
</dbReference>
<protein>
    <submittedName>
        <fullName evidence="4">Glycosyl transferase</fullName>
    </submittedName>
</protein>
<evidence type="ECO:0000259" key="3">
    <source>
        <dbReference type="Pfam" id="PF06722"/>
    </source>
</evidence>
<evidence type="ECO:0000313" key="4">
    <source>
        <dbReference type="EMBL" id="GGK82046.1"/>
    </source>
</evidence>
<dbReference type="CDD" id="cd03784">
    <property type="entry name" value="GT1_Gtf-like"/>
    <property type="match status" value="1"/>
</dbReference>
<feature type="region of interest" description="Disordered" evidence="1">
    <location>
        <begin position="1"/>
        <end position="37"/>
    </location>
</feature>